<dbReference type="InterPro" id="IPR040079">
    <property type="entry name" value="Glutathione_S-Trfase"/>
</dbReference>
<accession>R4WIF9</accession>
<keyword evidence="8" id="KW-0812">Transmembrane</keyword>
<dbReference type="GO" id="GO:0001401">
    <property type="term" value="C:SAM complex"/>
    <property type="evidence" value="ECO:0007669"/>
    <property type="project" value="InterPro"/>
</dbReference>
<sequence length="305" mass="34900">MAISQPIIIEVWKGDWGLPSIDLECLKTLALIRFSGTEYVVKKTNNPFWTPKGTLPLVHCGKHRYSNFEEVAAYLKIKNVCPDHGLTTVQDAECIAYMNMLEEKLLPALQYVWWVDEKNYLSLTRRWYSRALPFPLNFYYPPKYLKEAQQMIEALHGAENKSDIENKIYNEAEKCLTALSVRLGESEFMFGSHPTSLDAIVFAYLAPLLKAPFKNAVLQNHLKACTNLYKFVTRVSQRYFMTDYQEYENKIKAEAMSNQQTENDKDYPSSIIAALLAIFAMVGYAFSVGIVQVSVESEVDPKINT</sequence>
<evidence type="ECO:0000256" key="7">
    <source>
        <dbReference type="ARBA" id="ARBA00023136"/>
    </source>
</evidence>
<keyword evidence="5" id="KW-0653">Protein transport</keyword>
<keyword evidence="4" id="KW-1000">Mitochondrion outer membrane</keyword>
<dbReference type="SUPFAM" id="SSF47616">
    <property type="entry name" value="GST C-terminal domain-like"/>
    <property type="match status" value="1"/>
</dbReference>
<evidence type="ECO:0000256" key="8">
    <source>
        <dbReference type="SAM" id="Phobius"/>
    </source>
</evidence>
<dbReference type="InterPro" id="IPR019564">
    <property type="entry name" value="Sam37/metaxin_N"/>
</dbReference>
<keyword evidence="7 8" id="KW-0472">Membrane</keyword>
<dbReference type="SFLD" id="SFLDG01180">
    <property type="entry name" value="SUF1"/>
    <property type="match status" value="1"/>
</dbReference>
<feature type="domain" description="Mitochondrial outer membrane transport complex Sam37/metaxin N-terminal" evidence="9">
    <location>
        <begin position="25"/>
        <end position="144"/>
    </location>
</feature>
<dbReference type="GO" id="GO:0007005">
    <property type="term" value="P:mitochondrion organization"/>
    <property type="evidence" value="ECO:0007669"/>
    <property type="project" value="TreeGrafter"/>
</dbReference>
<name>R4WIF9_RIPPE</name>
<reference evidence="11" key="1">
    <citation type="journal article" date="2013" name="PLoS ONE">
        <title>Gene expression in gut symbiotic organ of stinkbug affected by extracellular bacterial symbiont.</title>
        <authorList>
            <person name="Futahashi R."/>
            <person name="Tanaka K."/>
            <person name="Tanahashi M."/>
            <person name="Nikoh N."/>
            <person name="Kikuchi Y."/>
            <person name="Lee B.L."/>
            <person name="Fukatsu T."/>
        </authorList>
    </citation>
    <scope>NUCLEOTIDE SEQUENCE</scope>
    <source>
        <tissue evidence="11">Midgut</tissue>
    </source>
</reference>
<dbReference type="InterPro" id="IPR033468">
    <property type="entry name" value="Metaxin_GST"/>
</dbReference>
<dbReference type="InterPro" id="IPR050931">
    <property type="entry name" value="Mito_Protein_Transport_Metaxin"/>
</dbReference>
<dbReference type="PANTHER" id="PTHR12289">
    <property type="entry name" value="METAXIN RELATED"/>
    <property type="match status" value="1"/>
</dbReference>
<dbReference type="EMBL" id="AK417190">
    <property type="protein sequence ID" value="BAN20405.1"/>
    <property type="molecule type" value="mRNA"/>
</dbReference>
<organism evidence="11">
    <name type="scientific">Riptortus pedestris</name>
    <name type="common">Bean bug</name>
    <dbReference type="NCBI Taxonomy" id="329032"/>
    <lineage>
        <taxon>Eukaryota</taxon>
        <taxon>Metazoa</taxon>
        <taxon>Ecdysozoa</taxon>
        <taxon>Arthropoda</taxon>
        <taxon>Hexapoda</taxon>
        <taxon>Insecta</taxon>
        <taxon>Pterygota</taxon>
        <taxon>Neoptera</taxon>
        <taxon>Paraneoptera</taxon>
        <taxon>Hemiptera</taxon>
        <taxon>Heteroptera</taxon>
        <taxon>Panheteroptera</taxon>
        <taxon>Pentatomomorpha</taxon>
        <taxon>Coreoidea</taxon>
        <taxon>Alydidae</taxon>
        <taxon>Riptortus</taxon>
    </lineage>
</organism>
<dbReference type="PANTHER" id="PTHR12289:SF41">
    <property type="entry name" value="FAILED AXON CONNECTIONS-RELATED"/>
    <property type="match status" value="1"/>
</dbReference>
<evidence type="ECO:0000259" key="9">
    <source>
        <dbReference type="Pfam" id="PF10568"/>
    </source>
</evidence>
<evidence type="ECO:0000259" key="10">
    <source>
        <dbReference type="Pfam" id="PF17171"/>
    </source>
</evidence>
<dbReference type="AlphaFoldDB" id="R4WIF9"/>
<comment type="similarity">
    <text evidence="2">Belongs to the metaxin family.</text>
</comment>
<evidence type="ECO:0000256" key="2">
    <source>
        <dbReference type="ARBA" id="ARBA00009170"/>
    </source>
</evidence>
<dbReference type="SFLD" id="SFLDS00019">
    <property type="entry name" value="Glutathione_Transferase_(cytos"/>
    <property type="match status" value="1"/>
</dbReference>
<proteinExistence type="evidence at transcript level"/>
<dbReference type="InterPro" id="IPR036282">
    <property type="entry name" value="Glutathione-S-Trfase_C_sf"/>
</dbReference>
<keyword evidence="6" id="KW-0496">Mitochondrion</keyword>
<keyword evidence="3" id="KW-0813">Transport</keyword>
<evidence type="ECO:0000256" key="6">
    <source>
        <dbReference type="ARBA" id="ARBA00023128"/>
    </source>
</evidence>
<protein>
    <submittedName>
        <fullName evidence="11">Metaxin</fullName>
    </submittedName>
</protein>
<keyword evidence="8" id="KW-1133">Transmembrane helix</keyword>
<dbReference type="CDD" id="cd03212">
    <property type="entry name" value="GST_C_Metaxin1_3"/>
    <property type="match status" value="1"/>
</dbReference>
<feature type="domain" description="Metaxin glutathione S-transferase" evidence="10">
    <location>
        <begin position="172"/>
        <end position="235"/>
    </location>
</feature>
<dbReference type="Pfam" id="PF10568">
    <property type="entry name" value="Tom37"/>
    <property type="match status" value="1"/>
</dbReference>
<feature type="transmembrane region" description="Helical" evidence="8">
    <location>
        <begin position="271"/>
        <end position="295"/>
    </location>
</feature>
<evidence type="ECO:0000313" key="11">
    <source>
        <dbReference type="EMBL" id="BAN20405.1"/>
    </source>
</evidence>
<evidence type="ECO:0000256" key="5">
    <source>
        <dbReference type="ARBA" id="ARBA00022927"/>
    </source>
</evidence>
<evidence type="ECO:0000256" key="1">
    <source>
        <dbReference type="ARBA" id="ARBA00004294"/>
    </source>
</evidence>
<comment type="subcellular location">
    <subcellularLocation>
        <location evidence="1">Mitochondrion outer membrane</location>
    </subcellularLocation>
</comment>
<dbReference type="GO" id="GO:0015031">
    <property type="term" value="P:protein transport"/>
    <property type="evidence" value="ECO:0007669"/>
    <property type="project" value="UniProtKB-KW"/>
</dbReference>
<dbReference type="CDD" id="cd03078">
    <property type="entry name" value="GST_N_Metaxin1_like"/>
    <property type="match status" value="1"/>
</dbReference>
<dbReference type="Pfam" id="PF17171">
    <property type="entry name" value="GST_C_6"/>
    <property type="match status" value="1"/>
</dbReference>
<evidence type="ECO:0000256" key="4">
    <source>
        <dbReference type="ARBA" id="ARBA00022787"/>
    </source>
</evidence>
<evidence type="ECO:0000256" key="3">
    <source>
        <dbReference type="ARBA" id="ARBA00022448"/>
    </source>
</evidence>